<evidence type="ECO:0000313" key="4">
    <source>
        <dbReference type="EMBL" id="CUV03411.1"/>
    </source>
</evidence>
<name>A0A160VB25_9ZZZZ</name>
<dbReference type="Gene3D" id="3.20.20.30">
    <property type="entry name" value="Luciferase-like domain"/>
    <property type="match status" value="1"/>
</dbReference>
<dbReference type="InterPro" id="IPR036661">
    <property type="entry name" value="Luciferase-like_sf"/>
</dbReference>
<dbReference type="InterPro" id="IPR050766">
    <property type="entry name" value="Bact_Lucif_Oxidored"/>
</dbReference>
<dbReference type="Pfam" id="PF00296">
    <property type="entry name" value="Bac_luciferase"/>
    <property type="match status" value="1"/>
</dbReference>
<dbReference type="AlphaFoldDB" id="A0A160VB25"/>
<keyword evidence="2 4" id="KW-0503">Monooxygenase</keyword>
<dbReference type="PANTHER" id="PTHR30137:SF8">
    <property type="entry name" value="BLR5498 PROTEIN"/>
    <property type="match status" value="1"/>
</dbReference>
<dbReference type="InterPro" id="IPR011251">
    <property type="entry name" value="Luciferase-like_dom"/>
</dbReference>
<reference evidence="4" key="1">
    <citation type="submission" date="2015-10" db="EMBL/GenBank/DDBJ databases">
        <authorList>
            <person name="Gilbert D.G."/>
        </authorList>
    </citation>
    <scope>NUCLEOTIDE SEQUENCE</scope>
</reference>
<feature type="domain" description="Luciferase-like" evidence="3">
    <location>
        <begin position="19"/>
        <end position="334"/>
    </location>
</feature>
<organism evidence="4">
    <name type="scientific">hydrothermal vent metagenome</name>
    <dbReference type="NCBI Taxonomy" id="652676"/>
    <lineage>
        <taxon>unclassified sequences</taxon>
        <taxon>metagenomes</taxon>
        <taxon>ecological metagenomes</taxon>
    </lineage>
</organism>
<proteinExistence type="predicted"/>
<dbReference type="GO" id="GO:0047646">
    <property type="term" value="F:alkanal monooxygenase (FMN-linked) activity"/>
    <property type="evidence" value="ECO:0007669"/>
    <property type="project" value="UniProtKB-EC"/>
</dbReference>
<evidence type="ECO:0000256" key="2">
    <source>
        <dbReference type="ARBA" id="ARBA00023033"/>
    </source>
</evidence>
<evidence type="ECO:0000256" key="1">
    <source>
        <dbReference type="ARBA" id="ARBA00023002"/>
    </source>
</evidence>
<dbReference type="GO" id="GO:0005829">
    <property type="term" value="C:cytosol"/>
    <property type="evidence" value="ECO:0007669"/>
    <property type="project" value="TreeGrafter"/>
</dbReference>
<keyword evidence="1 4" id="KW-0560">Oxidoreductase</keyword>
<gene>
    <name evidence="4" type="ORF">MGWOODY_Clf2938</name>
</gene>
<protein>
    <submittedName>
        <fullName evidence="4">Alkanal monooxygenase alpha chain</fullName>
        <ecNumber evidence="4">1.14.14.3</ecNumber>
    </submittedName>
</protein>
<dbReference type="EC" id="1.14.14.3" evidence="4"/>
<dbReference type="EMBL" id="FAXA01000410">
    <property type="protein sequence ID" value="CUV03411.1"/>
    <property type="molecule type" value="Genomic_DNA"/>
</dbReference>
<evidence type="ECO:0000259" key="3">
    <source>
        <dbReference type="Pfam" id="PF00296"/>
    </source>
</evidence>
<accession>A0A160VB25</accession>
<dbReference type="PANTHER" id="PTHR30137">
    <property type="entry name" value="LUCIFERASE-LIKE MONOOXYGENASE"/>
    <property type="match status" value="1"/>
</dbReference>
<sequence>MKFGAFFVGQRPQLHEQYDDEHKANPNPVSRTDVEVYEDILRGAELAEELGFDSVWIAEHAFSEHSIISSPHSLLAAIAARTRRVKIGVACTIVPWHAPLRLAQDLATIDIISGGRVVVGVGRGYQKREFDIYGIDIAESRDRFVEGMDIAVKAWTEEKFFYNGKFFSFPEVMVIPKPVQKPTPPILMAVTHSPESVEIAVSNRWGLFTVGSSFFPASPDSDQNLISFYHRRMIEEGVAPDDIEIAAVRNVYVSPTDQEAIDLLTPRLEWAGDMGEYLRRPVSVMANTPGGLRGYENYVRDPFIEKELLVERGKEGMAAIGSPEKVTDAIKELEVNHVNNFISYLDAGGLDFDQVSNSLRLFAEKVIPNFR</sequence>
<dbReference type="SUPFAM" id="SSF51679">
    <property type="entry name" value="Bacterial luciferase-like"/>
    <property type="match status" value="1"/>
</dbReference>